<dbReference type="Proteomes" id="UP001470230">
    <property type="component" value="Unassembled WGS sequence"/>
</dbReference>
<evidence type="ECO:0008006" key="10">
    <source>
        <dbReference type="Google" id="ProtNLM"/>
    </source>
</evidence>
<evidence type="ECO:0000313" key="9">
    <source>
        <dbReference type="Proteomes" id="UP001470230"/>
    </source>
</evidence>
<keyword evidence="3 7" id="KW-1133">Transmembrane helix</keyword>
<reference evidence="8 9" key="1">
    <citation type="submission" date="2024-04" db="EMBL/GenBank/DDBJ databases">
        <title>Tritrichomonas musculus Genome.</title>
        <authorList>
            <person name="Alves-Ferreira E."/>
            <person name="Grigg M."/>
            <person name="Lorenzi H."/>
            <person name="Galac M."/>
        </authorList>
    </citation>
    <scope>NUCLEOTIDE SEQUENCE [LARGE SCALE GENOMIC DNA]</scope>
    <source>
        <strain evidence="8 9">EAF2021</strain>
    </source>
</reference>
<dbReference type="PANTHER" id="PTHR23063">
    <property type="entry name" value="PHOSPHOLIPID ACYLTRANSFERASE"/>
    <property type="match status" value="1"/>
</dbReference>
<evidence type="ECO:0000256" key="6">
    <source>
        <dbReference type="ARBA" id="ARBA00023315"/>
    </source>
</evidence>
<evidence type="ECO:0000256" key="4">
    <source>
        <dbReference type="ARBA" id="ARBA00023098"/>
    </source>
</evidence>
<name>A0ABR2IF75_9EUKA</name>
<dbReference type="PANTHER" id="PTHR23063:SF52">
    <property type="entry name" value="LYSOPHOSPHATIDYLCHOLINE ACYLTRANSFERASE"/>
    <property type="match status" value="1"/>
</dbReference>
<keyword evidence="2 7" id="KW-0812">Transmembrane</keyword>
<keyword evidence="9" id="KW-1185">Reference proteome</keyword>
<evidence type="ECO:0000256" key="1">
    <source>
        <dbReference type="ARBA" id="ARBA00022679"/>
    </source>
</evidence>
<sequence>MDSHEINPFSPIPPTKKGFCASFFTFFFAFLKFPLFFISLSLSFVYTMIASIIPIVVIKRIIIKFASKILFKLLLYITGLLSINKQPTPLIDTYSSPQEVKNPKAGDIIISNFASYLNLLWFQSEYSPIFVIPCDETNVYVFGFFNLLIKILSCQSLKNSNKKPLSEVVKKAKKLGFPIVIFPEGSVTNGEYIINFREFGKGLNTSEINFFIYGFIHFDYTVSPNFTIGDGFIHFLKMLGRPFSGMKIKIALPQDIPKTEMNSIDSSWISKCRMIMATIMGAKTVNVDGSEFEKLYSRNSKRKRKDD</sequence>
<proteinExistence type="predicted"/>
<organism evidence="8 9">
    <name type="scientific">Tritrichomonas musculus</name>
    <dbReference type="NCBI Taxonomy" id="1915356"/>
    <lineage>
        <taxon>Eukaryota</taxon>
        <taxon>Metamonada</taxon>
        <taxon>Parabasalia</taxon>
        <taxon>Tritrichomonadida</taxon>
        <taxon>Tritrichomonadidae</taxon>
        <taxon>Tritrichomonas</taxon>
    </lineage>
</organism>
<keyword evidence="1" id="KW-0808">Transferase</keyword>
<keyword evidence="4" id="KW-0443">Lipid metabolism</keyword>
<feature type="transmembrane region" description="Helical" evidence="7">
    <location>
        <begin position="33"/>
        <end position="58"/>
    </location>
</feature>
<evidence type="ECO:0000256" key="3">
    <source>
        <dbReference type="ARBA" id="ARBA00022989"/>
    </source>
</evidence>
<dbReference type="EMBL" id="JAPFFF010000018">
    <property type="protein sequence ID" value="KAK8861030.1"/>
    <property type="molecule type" value="Genomic_DNA"/>
</dbReference>
<gene>
    <name evidence="8" type="ORF">M9Y10_012722</name>
</gene>
<keyword evidence="5 7" id="KW-0472">Membrane</keyword>
<evidence type="ECO:0000256" key="5">
    <source>
        <dbReference type="ARBA" id="ARBA00023136"/>
    </source>
</evidence>
<accession>A0ABR2IF75</accession>
<evidence type="ECO:0000313" key="8">
    <source>
        <dbReference type="EMBL" id="KAK8861030.1"/>
    </source>
</evidence>
<comment type="caution">
    <text evidence="8">The sequence shown here is derived from an EMBL/GenBank/DDBJ whole genome shotgun (WGS) entry which is preliminary data.</text>
</comment>
<keyword evidence="6" id="KW-0012">Acyltransferase</keyword>
<evidence type="ECO:0000256" key="2">
    <source>
        <dbReference type="ARBA" id="ARBA00022692"/>
    </source>
</evidence>
<evidence type="ECO:0000256" key="7">
    <source>
        <dbReference type="SAM" id="Phobius"/>
    </source>
</evidence>
<protein>
    <recommendedName>
        <fullName evidence="10">Phospholipid/glycerol acyltransferase domain-containing protein</fullName>
    </recommendedName>
</protein>